<dbReference type="PANTHER" id="PTHR35446:SF2">
    <property type="entry name" value="CARBOXYMUCONOLACTONE DECARBOXYLASE-LIKE DOMAIN-CONTAINING PROTEIN"/>
    <property type="match status" value="1"/>
</dbReference>
<dbReference type="Proteomes" id="UP001597094">
    <property type="component" value="Unassembled WGS sequence"/>
</dbReference>
<dbReference type="InterPro" id="IPR029032">
    <property type="entry name" value="AhpD-like"/>
</dbReference>
<gene>
    <name evidence="1" type="ORF">ACFQ2O_13235</name>
</gene>
<comment type="caution">
    <text evidence="1">The sequence shown here is derived from an EMBL/GenBank/DDBJ whole genome shotgun (WGS) entry which is preliminary data.</text>
</comment>
<protein>
    <submittedName>
        <fullName evidence="1">Carboxymuconolactone decarboxylase family protein</fullName>
    </submittedName>
</protein>
<proteinExistence type="predicted"/>
<dbReference type="SUPFAM" id="SSF69118">
    <property type="entry name" value="AhpD-like"/>
    <property type="match status" value="1"/>
</dbReference>
<accession>A0ABW3SR57</accession>
<organism evidence="1 2">
    <name type="scientific">Pontibacter rugosus</name>
    <dbReference type="NCBI Taxonomy" id="1745966"/>
    <lineage>
        <taxon>Bacteria</taxon>
        <taxon>Pseudomonadati</taxon>
        <taxon>Bacteroidota</taxon>
        <taxon>Cytophagia</taxon>
        <taxon>Cytophagales</taxon>
        <taxon>Hymenobacteraceae</taxon>
        <taxon>Pontibacter</taxon>
    </lineage>
</organism>
<keyword evidence="2" id="KW-1185">Reference proteome</keyword>
<feature type="non-terminal residue" evidence="1">
    <location>
        <position position="1"/>
    </location>
</feature>
<evidence type="ECO:0000313" key="2">
    <source>
        <dbReference type="Proteomes" id="UP001597094"/>
    </source>
</evidence>
<sequence length="198" mass="22135">NIYMNNTTTAPAKARYQLVEYNEASAEVKAVYDEAMQALQLPFVLNWFKCQGQNAILLRGNWAKLKSTLIEGEVPNVLKQLIIYNVSNLRGCDYCAKAHGIFADSMSKIISSDENYRATDLESSLLPNSYKTAIRLVTKAALYSEELTDEDFQDLKQEGFTDAEVQELMAQADLVNMLNTIATVSGIKLDNELAEAEF</sequence>
<dbReference type="PANTHER" id="PTHR35446">
    <property type="entry name" value="SI:CH211-175M2.5"/>
    <property type="match status" value="1"/>
</dbReference>
<dbReference type="EMBL" id="JBHTLD010000121">
    <property type="protein sequence ID" value="MFD1187173.1"/>
    <property type="molecule type" value="Genomic_DNA"/>
</dbReference>
<evidence type="ECO:0000313" key="1">
    <source>
        <dbReference type="EMBL" id="MFD1187173.1"/>
    </source>
</evidence>
<reference evidence="2" key="1">
    <citation type="journal article" date="2019" name="Int. J. Syst. Evol. Microbiol.">
        <title>The Global Catalogue of Microorganisms (GCM) 10K type strain sequencing project: providing services to taxonomists for standard genome sequencing and annotation.</title>
        <authorList>
            <consortium name="The Broad Institute Genomics Platform"/>
            <consortium name="The Broad Institute Genome Sequencing Center for Infectious Disease"/>
            <person name="Wu L."/>
            <person name="Ma J."/>
        </authorList>
    </citation>
    <scope>NUCLEOTIDE SEQUENCE [LARGE SCALE GENOMIC DNA]</scope>
    <source>
        <strain evidence="2">JCM 31319</strain>
    </source>
</reference>
<dbReference type="Gene3D" id="1.20.1290.10">
    <property type="entry name" value="AhpD-like"/>
    <property type="match status" value="1"/>
</dbReference>
<name>A0ABW3SR57_9BACT</name>
<dbReference type="RefSeq" id="WP_377528361.1">
    <property type="nucleotide sequence ID" value="NZ_JBHTLD010000121.1"/>
</dbReference>